<comment type="function">
    <text evidence="8">Mediates the side-chain deamidation of N-terminal glutamine residues to glutamate, an important step in N-end rule pathway of protein degradation. Conversion of the resulting N-terminal glutamine to glutamate renders the protein susceptible to arginylation, polyubiquitination and degradation as specified by the N-end rule. Does not act on substrates with internal or C-terminal glutamine and does not act on non-glutamine residues in any position.</text>
</comment>
<dbReference type="EC" id="3.5.1.122" evidence="3 8"/>
<sequence length="315" mass="35705">MDTRTDCSLEEGISGGVSQCEDRGSDGKGLNRENACREEDILTSAARTALSCPSDRELRVPCYCEENVWRLAYRRLHGGISVGDGGEILYESGACGVQYYVMFISNDERVCPMLCQLAKENESEPCFWDYHVVLLRVARRRKRGRIREVTSLSEQDDASGQNTILDMDSRLPFGCSIEEYVQGSFRGLAFIHPSVRPKYAPLFRVITAEMFLKHFYSDRLHMYDESTGEWHAPPPKYDCIMKGWCDDKVVSFVSSSTAESSVRRSNLDEFISMAEHTERNTDGQSSLANEEENQNPFGEILTLQQLMEKYGNNST</sequence>
<keyword evidence="5 8" id="KW-0378">Hydrolase</keyword>
<evidence type="ECO:0000313" key="10">
    <source>
        <dbReference type="EMBL" id="CAE2263677.1"/>
    </source>
</evidence>
<dbReference type="Gene3D" id="3.10.620.10">
    <property type="entry name" value="Protein N-terminal glutamine amidohydrolase, alpha beta roll"/>
    <property type="match status" value="1"/>
</dbReference>
<dbReference type="Pfam" id="PF09764">
    <property type="entry name" value="Nt_Gln_amidase"/>
    <property type="match status" value="1"/>
</dbReference>
<dbReference type="InterPro" id="IPR039733">
    <property type="entry name" value="NTAQ1"/>
</dbReference>
<dbReference type="AlphaFoldDB" id="A0A7S4JI62"/>
<name>A0A7S4JI62_9STRA</name>
<evidence type="ECO:0000259" key="9">
    <source>
        <dbReference type="Pfam" id="PF09764"/>
    </source>
</evidence>
<feature type="domain" description="Protein N-terminal glutamine amidohydrolase alpha beta roll" evidence="9">
    <location>
        <begin position="60"/>
        <end position="308"/>
    </location>
</feature>
<dbReference type="PANTHER" id="PTHR13035">
    <property type="entry name" value="PROTEIN N-TERMINAL GLUTAMINE AMIDOHYDROLASE"/>
    <property type="match status" value="1"/>
</dbReference>
<evidence type="ECO:0000256" key="8">
    <source>
        <dbReference type="RuleBase" id="RU367082"/>
    </source>
</evidence>
<organism evidence="10">
    <name type="scientific">Odontella aurita</name>
    <dbReference type="NCBI Taxonomy" id="265563"/>
    <lineage>
        <taxon>Eukaryota</taxon>
        <taxon>Sar</taxon>
        <taxon>Stramenopiles</taxon>
        <taxon>Ochrophyta</taxon>
        <taxon>Bacillariophyta</taxon>
        <taxon>Mediophyceae</taxon>
        <taxon>Biddulphiophycidae</taxon>
        <taxon>Eupodiscales</taxon>
        <taxon>Odontellaceae</taxon>
        <taxon>Odontella</taxon>
    </lineage>
</organism>
<accession>A0A7S4JI62</accession>
<dbReference type="InterPro" id="IPR037132">
    <property type="entry name" value="N_Gln_amidohydro_ab_roll_sf"/>
</dbReference>
<evidence type="ECO:0000256" key="1">
    <source>
        <dbReference type="ARBA" id="ARBA00008985"/>
    </source>
</evidence>
<evidence type="ECO:0000256" key="2">
    <source>
        <dbReference type="ARBA" id="ARBA00011245"/>
    </source>
</evidence>
<dbReference type="InterPro" id="IPR023128">
    <property type="entry name" value="Prot_N_Gln_amidohydro_ab_roll"/>
</dbReference>
<dbReference type="GO" id="GO:0070773">
    <property type="term" value="F:protein-N-terminal glutamine amidohydrolase activity"/>
    <property type="evidence" value="ECO:0007669"/>
    <property type="project" value="UniProtKB-UniRule"/>
</dbReference>
<protein>
    <recommendedName>
        <fullName evidence="4 8">Protein N-terminal glutamine amidohydrolase</fullName>
        <ecNumber evidence="3 8">3.5.1.122</ecNumber>
    </recommendedName>
    <alternativeName>
        <fullName evidence="6 8">Protein NH2-terminal glutamine deamidase</fullName>
    </alternativeName>
</protein>
<proteinExistence type="inferred from homology"/>
<comment type="subunit">
    <text evidence="2 8">Monomer.</text>
</comment>
<comment type="catalytic activity">
    <reaction evidence="7 8">
        <text>N-terminal L-glutaminyl-[protein] + H2O = N-terminal L-glutamyl-[protein] + NH4(+)</text>
        <dbReference type="Rhea" id="RHEA:50680"/>
        <dbReference type="Rhea" id="RHEA-COMP:12668"/>
        <dbReference type="Rhea" id="RHEA-COMP:12777"/>
        <dbReference type="ChEBI" id="CHEBI:15377"/>
        <dbReference type="ChEBI" id="CHEBI:28938"/>
        <dbReference type="ChEBI" id="CHEBI:64721"/>
        <dbReference type="ChEBI" id="CHEBI:64722"/>
        <dbReference type="EC" id="3.5.1.122"/>
    </reaction>
</comment>
<dbReference type="GO" id="GO:0005634">
    <property type="term" value="C:nucleus"/>
    <property type="evidence" value="ECO:0007669"/>
    <property type="project" value="TreeGrafter"/>
</dbReference>
<evidence type="ECO:0000256" key="3">
    <source>
        <dbReference type="ARBA" id="ARBA00012718"/>
    </source>
</evidence>
<dbReference type="GO" id="GO:0005829">
    <property type="term" value="C:cytosol"/>
    <property type="evidence" value="ECO:0007669"/>
    <property type="project" value="TreeGrafter"/>
</dbReference>
<evidence type="ECO:0000256" key="5">
    <source>
        <dbReference type="ARBA" id="ARBA00022801"/>
    </source>
</evidence>
<dbReference type="GO" id="GO:0008418">
    <property type="term" value="F:protein-N-terminal asparagine amidohydrolase activity"/>
    <property type="evidence" value="ECO:0007669"/>
    <property type="project" value="UniProtKB-UniRule"/>
</dbReference>
<evidence type="ECO:0000256" key="4">
    <source>
        <dbReference type="ARBA" id="ARBA00021247"/>
    </source>
</evidence>
<gene>
    <name evidence="10" type="ORF">OAUR00152_LOCUS27967</name>
</gene>
<reference evidence="10" key="1">
    <citation type="submission" date="2021-01" db="EMBL/GenBank/DDBJ databases">
        <authorList>
            <person name="Corre E."/>
            <person name="Pelletier E."/>
            <person name="Niang G."/>
            <person name="Scheremetjew M."/>
            <person name="Finn R."/>
            <person name="Kale V."/>
            <person name="Holt S."/>
            <person name="Cochrane G."/>
            <person name="Meng A."/>
            <person name="Brown T."/>
            <person name="Cohen L."/>
        </authorList>
    </citation>
    <scope>NUCLEOTIDE SEQUENCE</scope>
    <source>
        <strain evidence="10">Isolate 1302-5</strain>
    </source>
</reference>
<dbReference type="EMBL" id="HBKQ01040596">
    <property type="protein sequence ID" value="CAE2263677.1"/>
    <property type="molecule type" value="Transcribed_RNA"/>
</dbReference>
<evidence type="ECO:0000256" key="7">
    <source>
        <dbReference type="ARBA" id="ARBA00048768"/>
    </source>
</evidence>
<evidence type="ECO:0000256" key="6">
    <source>
        <dbReference type="ARBA" id="ARBA00029677"/>
    </source>
</evidence>
<comment type="similarity">
    <text evidence="1 8">Belongs to the NTAQ1 family.</text>
</comment>
<dbReference type="PANTHER" id="PTHR13035:SF0">
    <property type="entry name" value="PROTEIN N-TERMINAL GLUTAMINE AMIDOHYDROLASE"/>
    <property type="match status" value="1"/>
</dbReference>